<dbReference type="EMBL" id="SWKU01000049">
    <property type="protein sequence ID" value="KAF2993664.1"/>
    <property type="molecule type" value="Genomic_DNA"/>
</dbReference>
<dbReference type="GO" id="GO:0016705">
    <property type="term" value="F:oxidoreductase activity, acting on paired donors, with incorporation or reduction of molecular oxygen"/>
    <property type="evidence" value="ECO:0007669"/>
    <property type="project" value="InterPro"/>
</dbReference>
<keyword evidence="5 6" id="KW-0349">Heme</keyword>
<dbReference type="Gene3D" id="1.10.630.10">
    <property type="entry name" value="Cytochrome P450"/>
    <property type="match status" value="1"/>
</dbReference>
<keyword evidence="8" id="KW-1185">Reference proteome</keyword>
<comment type="caution">
    <text evidence="7">The sequence shown here is derived from an EMBL/GenBank/DDBJ whole genome shotgun (WGS) entry which is preliminary data.</text>
</comment>
<comment type="similarity">
    <text evidence="2 6">Belongs to the cytochrome P450 family.</text>
</comment>
<keyword evidence="6" id="KW-0560">Oxidoreductase</keyword>
<dbReference type="InterPro" id="IPR002401">
    <property type="entry name" value="Cyt_P450_E_grp-I"/>
</dbReference>
<organism evidence="7 8">
    <name type="scientific">Curvularia kusanoi</name>
    <name type="common">Cochliobolus kusanoi</name>
    <dbReference type="NCBI Taxonomy" id="90978"/>
    <lineage>
        <taxon>Eukaryota</taxon>
        <taxon>Fungi</taxon>
        <taxon>Dikarya</taxon>
        <taxon>Ascomycota</taxon>
        <taxon>Pezizomycotina</taxon>
        <taxon>Dothideomycetes</taxon>
        <taxon>Pleosporomycetidae</taxon>
        <taxon>Pleosporales</taxon>
        <taxon>Pleosporineae</taxon>
        <taxon>Pleosporaceae</taxon>
        <taxon>Curvularia</taxon>
    </lineage>
</organism>
<dbReference type="Pfam" id="PF00067">
    <property type="entry name" value="p450"/>
    <property type="match status" value="1"/>
</dbReference>
<evidence type="ECO:0000313" key="8">
    <source>
        <dbReference type="Proteomes" id="UP000801428"/>
    </source>
</evidence>
<dbReference type="GO" id="GO:0004497">
    <property type="term" value="F:monooxygenase activity"/>
    <property type="evidence" value="ECO:0007669"/>
    <property type="project" value="UniProtKB-KW"/>
</dbReference>
<dbReference type="PRINTS" id="PR00463">
    <property type="entry name" value="EP450I"/>
</dbReference>
<dbReference type="PROSITE" id="PS00086">
    <property type="entry name" value="CYTOCHROME_P450"/>
    <property type="match status" value="1"/>
</dbReference>
<dbReference type="InterPro" id="IPR050121">
    <property type="entry name" value="Cytochrome_P450_monoxygenase"/>
</dbReference>
<feature type="binding site" description="axial binding residue" evidence="5">
    <location>
        <position position="378"/>
    </location>
    <ligand>
        <name>heme</name>
        <dbReference type="ChEBI" id="CHEBI:30413"/>
    </ligand>
    <ligandPart>
        <name>Fe</name>
        <dbReference type="ChEBI" id="CHEBI:18248"/>
    </ligandPart>
</feature>
<dbReference type="SUPFAM" id="SSF48264">
    <property type="entry name" value="Cytochrome P450"/>
    <property type="match status" value="1"/>
</dbReference>
<reference evidence="7" key="1">
    <citation type="submission" date="2019-04" db="EMBL/GenBank/DDBJ databases">
        <title>Sequencing of skin fungus with MAO and IRED activity.</title>
        <authorList>
            <person name="Marsaioli A.J."/>
            <person name="Bonatto J.M.C."/>
            <person name="Reis Junior O."/>
        </authorList>
    </citation>
    <scope>NUCLEOTIDE SEQUENCE</scope>
    <source>
        <strain evidence="7">30M1</strain>
    </source>
</reference>
<dbReference type="OrthoDB" id="3934656at2759"/>
<proteinExistence type="inferred from homology"/>
<keyword evidence="6" id="KW-0503">Monooxygenase</keyword>
<evidence type="ECO:0000313" key="7">
    <source>
        <dbReference type="EMBL" id="KAF2993664.1"/>
    </source>
</evidence>
<accession>A0A9P4T499</accession>
<evidence type="ECO:0000256" key="6">
    <source>
        <dbReference type="RuleBase" id="RU000461"/>
    </source>
</evidence>
<evidence type="ECO:0000256" key="2">
    <source>
        <dbReference type="ARBA" id="ARBA00010617"/>
    </source>
</evidence>
<evidence type="ECO:0008006" key="9">
    <source>
        <dbReference type="Google" id="ProtNLM"/>
    </source>
</evidence>
<evidence type="ECO:0000256" key="3">
    <source>
        <dbReference type="ARBA" id="ARBA00022723"/>
    </source>
</evidence>
<sequence length="436" mass="48765">MAIADIYGSTKMFPKTGFYDVQKTLIDNQASDSLFSARDPLFHRSQKRVVANAYSMTAVLGMEDRIDSCITLLLDQLGKESREGLTVDLGEWLQLFAFDVTGEISFSKKLGFLHEGRDLDGIMATIQDQLSYGNLIGQIPELHYLLFGNRYFRMLFPEMEKRNHIVQFTMKAVNAKLGSSATTAKSEQGSVNSEEHEEKGQDMLSRWWAIHEKDPEKVSKREIIIHLINNVMAGSDTQAISLRSVLNNLMRDPVRLGKAQKEVDDASAAGKLSHRITYTEVTTHLPYICASIKEGMRLHPSVGQLLERHVPAGGAAICGKYFPEGTVVGVNAWASQRHPEFFENPDDFVPERWLESSPMQLKEMERALFYFGGGSRTCIGKNIALSSMHKVVANLLREFDMKLHNPSKALNIICKGIAIQTGLLVDFTERTSSGKS</sequence>
<dbReference type="PANTHER" id="PTHR24305">
    <property type="entry name" value="CYTOCHROME P450"/>
    <property type="match status" value="1"/>
</dbReference>
<evidence type="ECO:0000256" key="5">
    <source>
        <dbReference type="PIRSR" id="PIRSR602401-1"/>
    </source>
</evidence>
<evidence type="ECO:0000256" key="1">
    <source>
        <dbReference type="ARBA" id="ARBA00001971"/>
    </source>
</evidence>
<dbReference type="GO" id="GO:0005506">
    <property type="term" value="F:iron ion binding"/>
    <property type="evidence" value="ECO:0007669"/>
    <property type="project" value="InterPro"/>
</dbReference>
<dbReference type="Proteomes" id="UP000801428">
    <property type="component" value="Unassembled WGS sequence"/>
</dbReference>
<comment type="cofactor">
    <cofactor evidence="1 5">
        <name>heme</name>
        <dbReference type="ChEBI" id="CHEBI:30413"/>
    </cofactor>
</comment>
<keyword evidence="4 5" id="KW-0408">Iron</keyword>
<name>A0A9P4T499_CURKU</name>
<dbReference type="GO" id="GO:0020037">
    <property type="term" value="F:heme binding"/>
    <property type="evidence" value="ECO:0007669"/>
    <property type="project" value="InterPro"/>
</dbReference>
<dbReference type="AlphaFoldDB" id="A0A9P4T499"/>
<dbReference type="CDD" id="cd11060">
    <property type="entry name" value="CYP57A1-like"/>
    <property type="match status" value="1"/>
</dbReference>
<protein>
    <recommendedName>
        <fullName evidence="9">Cytochrome P450</fullName>
    </recommendedName>
</protein>
<dbReference type="InterPro" id="IPR017972">
    <property type="entry name" value="Cyt_P450_CS"/>
</dbReference>
<dbReference type="PRINTS" id="PR00385">
    <property type="entry name" value="P450"/>
</dbReference>
<evidence type="ECO:0000256" key="4">
    <source>
        <dbReference type="ARBA" id="ARBA00023004"/>
    </source>
</evidence>
<dbReference type="InterPro" id="IPR036396">
    <property type="entry name" value="Cyt_P450_sf"/>
</dbReference>
<keyword evidence="3 5" id="KW-0479">Metal-binding</keyword>
<dbReference type="InterPro" id="IPR001128">
    <property type="entry name" value="Cyt_P450"/>
</dbReference>
<gene>
    <name evidence="7" type="ORF">E8E13_000479</name>
</gene>
<dbReference type="PANTHER" id="PTHR24305:SF232">
    <property type="entry name" value="P450, PUTATIVE (EUROFUNG)-RELATED"/>
    <property type="match status" value="1"/>
</dbReference>